<dbReference type="RefSeq" id="WP_087554264.1">
    <property type="nucleotide sequence ID" value="NZ_CP033133.1"/>
</dbReference>
<accession>A0A3G2T1T6</accession>
<evidence type="ECO:0000313" key="2">
    <source>
        <dbReference type="EMBL" id="AYO54189.1"/>
    </source>
</evidence>
<evidence type="ECO:0000256" key="1">
    <source>
        <dbReference type="SAM" id="Phobius"/>
    </source>
</evidence>
<keyword evidence="1" id="KW-1133">Transmembrane helix</keyword>
<evidence type="ECO:0000313" key="3">
    <source>
        <dbReference type="Proteomes" id="UP000279962"/>
    </source>
</evidence>
<sequence length="65" mass="7190">MNCKYCGGTTLFGVCQERNCGAIQPKAKKKDKSGSRANGWKIIIGIIIFLGLLQWIVNSVNSLFR</sequence>
<gene>
    <name evidence="2" type="ORF">CDG68_11335</name>
</gene>
<proteinExistence type="predicted"/>
<feature type="transmembrane region" description="Helical" evidence="1">
    <location>
        <begin position="38"/>
        <end position="57"/>
    </location>
</feature>
<dbReference type="EMBL" id="CP033133">
    <property type="protein sequence ID" value="AYO54189.1"/>
    <property type="molecule type" value="Genomic_DNA"/>
</dbReference>
<dbReference type="AlphaFoldDB" id="A0A3G2T1T6"/>
<keyword evidence="1" id="KW-0812">Transmembrane</keyword>
<dbReference type="Proteomes" id="UP000279962">
    <property type="component" value="Chromosome"/>
</dbReference>
<organism evidence="2 3">
    <name type="scientific">Acinetobacter wuhouensis</name>
    <dbReference type="NCBI Taxonomy" id="1879050"/>
    <lineage>
        <taxon>Bacteria</taxon>
        <taxon>Pseudomonadati</taxon>
        <taxon>Pseudomonadota</taxon>
        <taxon>Gammaproteobacteria</taxon>
        <taxon>Moraxellales</taxon>
        <taxon>Moraxellaceae</taxon>
        <taxon>Acinetobacter</taxon>
    </lineage>
</organism>
<protein>
    <submittedName>
        <fullName evidence="2">Uncharacterized protein</fullName>
    </submittedName>
</protein>
<reference evidence="2 3" key="1">
    <citation type="submission" date="2018-10" db="EMBL/GenBank/DDBJ databases">
        <title>The complete genome of Acinetobacter wuhouensis strain WCHAW010062.</title>
        <authorList>
            <person name="Hu Y."/>
            <person name="Long H."/>
            <person name="Feng Y."/>
            <person name="Zong Z."/>
        </authorList>
    </citation>
    <scope>NUCLEOTIDE SEQUENCE [LARGE SCALE GENOMIC DNA]</scope>
    <source>
        <strain evidence="2 3">WCHAW010062</strain>
    </source>
</reference>
<name>A0A3G2T1T6_9GAMM</name>
<keyword evidence="1" id="KW-0472">Membrane</keyword>